<dbReference type="Gene3D" id="1.10.287.1080">
    <property type="entry name" value="MazG-like"/>
    <property type="match status" value="1"/>
</dbReference>
<keyword evidence="2" id="KW-1185">Reference proteome</keyword>
<dbReference type="GeneID" id="91519956"/>
<dbReference type="SUPFAM" id="SSF101386">
    <property type="entry name" value="all-alpha NTP pyrophosphatases"/>
    <property type="match status" value="1"/>
</dbReference>
<comment type="caution">
    <text evidence="1">The sequence shown here is derived from an EMBL/GenBank/DDBJ whole genome shotgun (WGS) entry which is preliminary data.</text>
</comment>
<protein>
    <recommendedName>
        <fullName evidence="3">NTP pyrophosphohydrolase MazG putative catalytic core domain-containing protein</fullName>
    </recommendedName>
</protein>
<accession>U5ED88</accession>
<dbReference type="AlphaFoldDB" id="U5ED88"/>
<evidence type="ECO:0000313" key="1">
    <source>
        <dbReference type="EMBL" id="GAD83129.1"/>
    </source>
</evidence>
<reference evidence="1 2" key="1">
    <citation type="journal article" date="2014" name="BMC Genomics">
        <title>Genome based analysis of type-I polyketide synthase and nonribosomal peptide synthetase gene clusters in seven strains of five representative Nocardia species.</title>
        <authorList>
            <person name="Komaki H."/>
            <person name="Ichikawa N."/>
            <person name="Hosoyama A."/>
            <person name="Takahashi-Nakaguchi A."/>
            <person name="Matsuzawa T."/>
            <person name="Suzuki K."/>
            <person name="Fujita N."/>
            <person name="Gonoi T."/>
        </authorList>
    </citation>
    <scope>NUCLEOTIDE SEQUENCE [LARGE SCALE GENOMIC DNA]</scope>
    <source>
        <strain evidence="1 2">NBRC 15531</strain>
    </source>
</reference>
<organism evidence="1 2">
    <name type="scientific">Nocardia asteroides NBRC 15531</name>
    <dbReference type="NCBI Taxonomy" id="1110697"/>
    <lineage>
        <taxon>Bacteria</taxon>
        <taxon>Bacillati</taxon>
        <taxon>Actinomycetota</taxon>
        <taxon>Actinomycetes</taxon>
        <taxon>Mycobacteriales</taxon>
        <taxon>Nocardiaceae</taxon>
        <taxon>Nocardia</taxon>
    </lineage>
</organism>
<dbReference type="Proteomes" id="UP000017048">
    <property type="component" value="Unassembled WGS sequence"/>
</dbReference>
<sequence length="237" mass="26006">MIFVDNNHNSIERPIGLRDSAAPGFPDLYTNRRSERSRHVSDMEPAAVARGECCIRGISSTLLVSLQKEVAELESERGTAGESLGQKCLLLTEEVFEVMKFFRVRSGIATEPSCNVSIGDELADVLFVSAAIANRLPVDLSDVWTSKNVKVEGIDSDDEYSANLALNAGLTLAERVLSVVAHIPRGTRSLHQKNASSFAEDLGAVLDSVDEIARVIEIDLNIAVNEKLEKDQLRLWR</sequence>
<name>U5ED88_NOCAS</name>
<dbReference type="STRING" id="1824.SAMN05444423_101458"/>
<evidence type="ECO:0008006" key="3">
    <source>
        <dbReference type="Google" id="ProtNLM"/>
    </source>
</evidence>
<proteinExistence type="predicted"/>
<dbReference type="EMBL" id="BAFO02000017">
    <property type="protein sequence ID" value="GAD83129.1"/>
    <property type="molecule type" value="Genomic_DNA"/>
</dbReference>
<dbReference type="RefSeq" id="WP_022565970.1">
    <property type="nucleotide sequence ID" value="NZ_BAFO02000017.1"/>
</dbReference>
<gene>
    <name evidence="1" type="ORF">NCAST_17_01110</name>
</gene>
<evidence type="ECO:0000313" key="2">
    <source>
        <dbReference type="Proteomes" id="UP000017048"/>
    </source>
</evidence>